<feature type="region of interest" description="Disordered" evidence="1">
    <location>
        <begin position="955"/>
        <end position="1000"/>
    </location>
</feature>
<feature type="domain" description="PH" evidence="2">
    <location>
        <begin position="1592"/>
        <end position="1687"/>
    </location>
</feature>
<dbReference type="Proteomes" id="UP000053097">
    <property type="component" value="Unassembled WGS sequence"/>
</dbReference>
<dbReference type="InterPro" id="IPR001849">
    <property type="entry name" value="PH_domain"/>
</dbReference>
<protein>
    <recommendedName>
        <fullName evidence="6">Regulator of G-protein signaling</fullName>
    </recommendedName>
</protein>
<dbReference type="PANTHER" id="PTHR47644:SF1">
    <property type="entry name" value="PDZ DOMAIN-CONTAINING PROTEIN"/>
    <property type="match status" value="1"/>
</dbReference>
<feature type="domain" description="PDZ" evidence="3">
    <location>
        <begin position="1495"/>
        <end position="1573"/>
    </location>
</feature>
<dbReference type="CDD" id="cd00136">
    <property type="entry name" value="PDZ_canonical"/>
    <property type="match status" value="1"/>
</dbReference>
<feature type="compositionally biased region" description="Basic and acidic residues" evidence="1">
    <location>
        <begin position="1389"/>
        <end position="1405"/>
    </location>
</feature>
<feature type="compositionally biased region" description="Basic and acidic residues" evidence="1">
    <location>
        <begin position="392"/>
        <end position="410"/>
    </location>
</feature>
<feature type="region of interest" description="Disordered" evidence="1">
    <location>
        <begin position="216"/>
        <end position="253"/>
    </location>
</feature>
<feature type="domain" description="PH" evidence="2">
    <location>
        <begin position="1712"/>
        <end position="1817"/>
    </location>
</feature>
<dbReference type="Pfam" id="PF00169">
    <property type="entry name" value="PH"/>
    <property type="match status" value="2"/>
</dbReference>
<dbReference type="OrthoDB" id="2157866at2759"/>
<feature type="compositionally biased region" description="Basic residues" evidence="1">
    <location>
        <begin position="1124"/>
        <end position="1134"/>
    </location>
</feature>
<feature type="compositionally biased region" description="Basic residues" evidence="1">
    <location>
        <begin position="1093"/>
        <end position="1106"/>
    </location>
</feature>
<feature type="compositionally biased region" description="Basic and acidic residues" evidence="1">
    <location>
        <begin position="1107"/>
        <end position="1123"/>
    </location>
</feature>
<keyword evidence="5" id="KW-1185">Reference proteome</keyword>
<sequence>MVKAPSVASTAGGGPAGIRRIHPGPEIAINPRNLPTATASMPLAMRGDANAVGRTTPVYHPQVDVSTQVDLHGGFGPGGAISVDSWDRRATPLYSREDIKEQYCITSRQLDAVEKSGGGFFGCLSTRGPSPCSTTRNSILSACVRSVPSDENLCDAPYPRRPLQIMYRQPYPTYSRGLSRYDFEDEAEWIESSYFRRRPRSFCTVPDPKRYTWVPEDEESTKLEGPRPVLPPVPPPPVSVTTTTTTQGPQAPKTKHVSFARSHTLTSFEVPRSPPRPHNPERLIDSQPTMQNTILPSSLPLHPYPGVEPRVLVLEKPPKRGAMKTQATQTEIPAMFRGRVLPVTLSPRTIRRVKMVSQGAQTNGIFNGRKLTKSYSEAGQLGTPLGQGGASAKEETDHEPLHRTQSEEPPRSPFLVSMTPPPPFLSAVATVVVEEPLPNGDIVITHLKSQERRRSLDFDDQEIFINFKPAPVSPDARALLSRISEPTRRLLPLQKTFSDGEIQVERRELIGESGEPSYPHTCIRNQQDPWGRTVRAPVQFSSTPEDLSLLRSLSPSQEDHHEEEFHENLIRRGLFRKRSVSLEDGVQGLPSDDFMLPRSLPTSPTSPTVAATPRRISQTPKDSLPSCTLLQAGIYPPSFSTGIAGTGIIGQVASPFASSDSLTNDVTRDHSDGIWNESQATVLQADSLALLTPSSRRRHLLLLQHQQRSSMDTEALDVEDEVEPCPPSPRIRLEPATPVQPLTPRLTYIQDLLPAEFQQMYYNDVSSTAYFYAYDIIESSISASNGRPRSGLRRASPGPPLSQPQSQSSSEFGLSLARTDSGGRTNTDLSETSEDYVTANTSTETGTTTGTSATTSSWSRPPQASSAAASAASAPASTTATAAEGSSFESASSIYSLARSEAVIEEPCSPPPILEETEIAFGLELAPPAMRSSSSSSSGSYDLKDALAMADPNNDLEQAVSPSRHISETELDRDEGHRSSSGGYAESPPDPRMWSEEERRRKKKTFSLDFLGTANNAEQVEHSVEAAHPENVEVSPTSSHRHRSRSKLTSARSPHRNNRKRDSVRSPQREEWRVEQVEDGPHVPTSDDSSCSHHYHMYHHHHHHMHREGAETARHRRTRESPRRKTSGHLSTRRRSNEDKNAALTGSLPRRRSRVADDIVCSSRLSPGRYQRSPGHNGQRALVVETQSPETRLKAVSAESLRSVSPGSDSVFYSESADQPCVSIAALDAAHCHHCGREVSEEIVRPPAGFADSPEGHRTTSKHETSLVQVTGHRLYKKFDKRYRSEDRGDRRHRRSSAGRSDIRAKSEERAAPRSGSRGSIDDTAIGRRRLQARSTDASMEILTGREDEDTYMEPYTSSEWIYIGDLEESHVWKGPDSRDGDDDVTESVLKERRDSQESTESEKNFEKKYEIVTHRMVHRKSSGEMYKRIQTKCFVSGETMVCNSASSSCTAEVDRDATLKQALEELLKCMLRVWCRESQALARFGGTTTESDKRVIMKREAGGEFGFRINGSKPVVVSVIEPDTPAENSSLEVGDIIISVNGRSVMDATHSEIVRLAHSGSDILELEVARTCNVLAPRVPRTGAKEGVQEAPLCSGYLWRKSSSTEKWVRRWFALRRDNCLYCYKTDSDSQPVGAVMLLKYDVEQTPESRVHSFAIKKHGALTLRLAADTEEAAARWTTVIREAVERNNQIDTWLDSSLRMKEMAACAIQRPDCFGYLSKQQEHARKTSSPTGWSRRYCVLKDAALYFYDDANAEKAFGVAYLHGFRVFISAASSGGRKHAFELQPPDPTQRHYVFATESEIDKKRWVAALEYSIDRWIKIG</sequence>
<feature type="compositionally biased region" description="Pro residues" evidence="1">
    <location>
        <begin position="228"/>
        <end position="238"/>
    </location>
</feature>
<dbReference type="InterPro" id="IPR001478">
    <property type="entry name" value="PDZ"/>
</dbReference>
<dbReference type="InterPro" id="IPR011993">
    <property type="entry name" value="PH-like_dom_sf"/>
</dbReference>
<feature type="compositionally biased region" description="Acidic residues" evidence="1">
    <location>
        <begin position="714"/>
        <end position="723"/>
    </location>
</feature>
<evidence type="ECO:0000313" key="4">
    <source>
        <dbReference type="EMBL" id="EZA53672.1"/>
    </source>
</evidence>
<evidence type="ECO:0008006" key="6">
    <source>
        <dbReference type="Google" id="ProtNLM"/>
    </source>
</evidence>
<feature type="region of interest" description="Disordered" evidence="1">
    <location>
        <begin position="1247"/>
        <end position="1346"/>
    </location>
</feature>
<gene>
    <name evidence="4" type="ORF">X777_06779</name>
</gene>
<dbReference type="Pfam" id="PF00595">
    <property type="entry name" value="PDZ"/>
    <property type="match status" value="1"/>
</dbReference>
<feature type="region of interest" description="Disordered" evidence="1">
    <location>
        <begin position="711"/>
        <end position="736"/>
    </location>
</feature>
<evidence type="ECO:0000313" key="5">
    <source>
        <dbReference type="Proteomes" id="UP000053097"/>
    </source>
</evidence>
<evidence type="ECO:0000259" key="2">
    <source>
        <dbReference type="PROSITE" id="PS50003"/>
    </source>
</evidence>
<feature type="region of interest" description="Disordered" evidence="1">
    <location>
        <begin position="1027"/>
        <end position="1188"/>
    </location>
</feature>
<dbReference type="EMBL" id="KK107274">
    <property type="protein sequence ID" value="EZA53672.1"/>
    <property type="molecule type" value="Genomic_DNA"/>
</dbReference>
<dbReference type="PROSITE" id="PS50003">
    <property type="entry name" value="PH_DOMAIN"/>
    <property type="match status" value="2"/>
</dbReference>
<feature type="compositionally biased region" description="Basic and acidic residues" evidence="1">
    <location>
        <begin position="1301"/>
        <end position="1312"/>
    </location>
</feature>
<feature type="region of interest" description="Disordered" evidence="1">
    <location>
        <begin position="783"/>
        <end position="872"/>
    </location>
</feature>
<feature type="region of interest" description="Disordered" evidence="1">
    <location>
        <begin position="378"/>
        <end position="415"/>
    </location>
</feature>
<dbReference type="PANTHER" id="PTHR47644">
    <property type="entry name" value="AGAP008221-PA"/>
    <property type="match status" value="1"/>
</dbReference>
<accession>A0A026WC82</accession>
<evidence type="ECO:0000256" key="1">
    <source>
        <dbReference type="SAM" id="MobiDB-lite"/>
    </source>
</evidence>
<feature type="region of interest" description="Disordered" evidence="1">
    <location>
        <begin position="1"/>
        <end position="32"/>
    </location>
</feature>
<reference evidence="4 5" key="1">
    <citation type="journal article" date="2014" name="Curr. Biol.">
        <title>The genome of the clonal raider ant Cerapachys biroi.</title>
        <authorList>
            <person name="Oxley P.R."/>
            <person name="Ji L."/>
            <person name="Fetter-Pruneda I."/>
            <person name="McKenzie S.K."/>
            <person name="Li C."/>
            <person name="Hu H."/>
            <person name="Zhang G."/>
            <person name="Kronauer D.J."/>
        </authorList>
    </citation>
    <scope>NUCLEOTIDE SEQUENCE [LARGE SCALE GENOMIC DNA]</scope>
</reference>
<dbReference type="SMART" id="SM00228">
    <property type="entry name" value="PDZ"/>
    <property type="match status" value="1"/>
</dbReference>
<organism evidence="4 5">
    <name type="scientific">Ooceraea biroi</name>
    <name type="common">Clonal raider ant</name>
    <name type="synonym">Cerapachys biroi</name>
    <dbReference type="NCBI Taxonomy" id="2015173"/>
    <lineage>
        <taxon>Eukaryota</taxon>
        <taxon>Metazoa</taxon>
        <taxon>Ecdysozoa</taxon>
        <taxon>Arthropoda</taxon>
        <taxon>Hexapoda</taxon>
        <taxon>Insecta</taxon>
        <taxon>Pterygota</taxon>
        <taxon>Neoptera</taxon>
        <taxon>Endopterygota</taxon>
        <taxon>Hymenoptera</taxon>
        <taxon>Apocrita</taxon>
        <taxon>Aculeata</taxon>
        <taxon>Formicoidea</taxon>
        <taxon>Formicidae</taxon>
        <taxon>Dorylinae</taxon>
        <taxon>Ooceraea</taxon>
    </lineage>
</organism>
<proteinExistence type="predicted"/>
<feature type="compositionally biased region" description="Basic and acidic residues" evidence="1">
    <location>
        <begin position="965"/>
        <end position="978"/>
    </location>
</feature>
<dbReference type="STRING" id="2015173.A0A026WC82"/>
<dbReference type="PROSITE" id="PS50106">
    <property type="entry name" value="PDZ"/>
    <property type="match status" value="1"/>
</dbReference>
<dbReference type="SMART" id="SM00233">
    <property type="entry name" value="PH"/>
    <property type="match status" value="2"/>
</dbReference>
<evidence type="ECO:0000259" key="3">
    <source>
        <dbReference type="PROSITE" id="PS50106"/>
    </source>
</evidence>
<dbReference type="SUPFAM" id="SSF50729">
    <property type="entry name" value="PH domain-like"/>
    <property type="match status" value="2"/>
</dbReference>
<dbReference type="Gene3D" id="2.30.42.10">
    <property type="match status" value="1"/>
</dbReference>
<feature type="region of interest" description="Disordered" evidence="1">
    <location>
        <begin position="265"/>
        <end position="284"/>
    </location>
</feature>
<feature type="compositionally biased region" description="Basic and acidic residues" evidence="1">
    <location>
        <begin position="1060"/>
        <end position="1081"/>
    </location>
</feature>
<dbReference type="Gene3D" id="2.30.29.30">
    <property type="entry name" value="Pleckstrin-homology domain (PH domain)/Phosphotyrosine-binding domain (PTB)"/>
    <property type="match status" value="2"/>
</dbReference>
<feature type="compositionally biased region" description="Low complexity" evidence="1">
    <location>
        <begin position="596"/>
        <end position="615"/>
    </location>
</feature>
<name>A0A026WC82_OOCBI</name>
<feature type="compositionally biased region" description="Basic and acidic residues" evidence="1">
    <location>
        <begin position="1254"/>
        <end position="1265"/>
    </location>
</feature>
<dbReference type="InterPro" id="IPR036034">
    <property type="entry name" value="PDZ_sf"/>
</dbReference>
<feature type="region of interest" description="Disordered" evidence="1">
    <location>
        <begin position="592"/>
        <end position="623"/>
    </location>
</feature>
<feature type="compositionally biased region" description="Low complexity" evidence="1">
    <location>
        <begin position="838"/>
        <end position="872"/>
    </location>
</feature>
<feature type="region of interest" description="Disordered" evidence="1">
    <location>
        <begin position="1372"/>
        <end position="1405"/>
    </location>
</feature>
<dbReference type="OMA" id="EDNAGWP"/>
<dbReference type="SUPFAM" id="SSF50156">
    <property type="entry name" value="PDZ domain-like"/>
    <property type="match status" value="1"/>
</dbReference>